<evidence type="ECO:0000313" key="3">
    <source>
        <dbReference type="Proteomes" id="UP000091820"/>
    </source>
</evidence>
<feature type="transmembrane region" description="Helical" evidence="1">
    <location>
        <begin position="38"/>
        <end position="56"/>
    </location>
</feature>
<dbReference type="AlphaFoldDB" id="A0A1A9WDY5"/>
<organism evidence="2 3">
    <name type="scientific">Glossina brevipalpis</name>
    <dbReference type="NCBI Taxonomy" id="37001"/>
    <lineage>
        <taxon>Eukaryota</taxon>
        <taxon>Metazoa</taxon>
        <taxon>Ecdysozoa</taxon>
        <taxon>Arthropoda</taxon>
        <taxon>Hexapoda</taxon>
        <taxon>Insecta</taxon>
        <taxon>Pterygota</taxon>
        <taxon>Neoptera</taxon>
        <taxon>Endopterygota</taxon>
        <taxon>Diptera</taxon>
        <taxon>Brachycera</taxon>
        <taxon>Muscomorpha</taxon>
        <taxon>Hippoboscoidea</taxon>
        <taxon>Glossinidae</taxon>
        <taxon>Glossina</taxon>
    </lineage>
</organism>
<reference evidence="3" key="1">
    <citation type="submission" date="2014-03" db="EMBL/GenBank/DDBJ databases">
        <authorList>
            <person name="Aksoy S."/>
            <person name="Warren W."/>
            <person name="Wilson R.K."/>
        </authorList>
    </citation>
    <scope>NUCLEOTIDE SEQUENCE [LARGE SCALE GENOMIC DNA]</scope>
    <source>
        <strain evidence="3">IAEA</strain>
    </source>
</reference>
<keyword evidence="1" id="KW-0472">Membrane</keyword>
<protein>
    <submittedName>
        <fullName evidence="2">Uncharacterized protein</fullName>
    </submittedName>
</protein>
<dbReference type="EnsemblMetazoa" id="GBRI016020-RA">
    <property type="protein sequence ID" value="GBRI016020-PA"/>
    <property type="gene ID" value="GBRI016020"/>
</dbReference>
<keyword evidence="1" id="KW-0812">Transmembrane</keyword>
<reference evidence="2" key="2">
    <citation type="submission" date="2020-05" db="UniProtKB">
        <authorList>
            <consortium name="EnsemblMetazoa"/>
        </authorList>
    </citation>
    <scope>IDENTIFICATION</scope>
    <source>
        <strain evidence="2">IAEA</strain>
    </source>
</reference>
<proteinExistence type="predicted"/>
<dbReference type="VEuPathDB" id="VectorBase:GBRI016020"/>
<accession>A0A1A9WDY5</accession>
<sequence length="120" mass="14112">MQIIVISRKLQIFRVSHMRATNFSSCDTKAFRKELSALWFYGSFLVFLFSPTYTAAKNRCLQYNVMLCVFMFDDNNNNNNNNNEMEVKNTTAALVIERDQSSIMTKRFPDQFFLQTSDYN</sequence>
<evidence type="ECO:0000313" key="2">
    <source>
        <dbReference type="EnsemblMetazoa" id="GBRI016020-PA"/>
    </source>
</evidence>
<name>A0A1A9WDY5_9MUSC</name>
<keyword evidence="1" id="KW-1133">Transmembrane helix</keyword>
<dbReference type="Proteomes" id="UP000091820">
    <property type="component" value="Unassembled WGS sequence"/>
</dbReference>
<evidence type="ECO:0000256" key="1">
    <source>
        <dbReference type="SAM" id="Phobius"/>
    </source>
</evidence>
<keyword evidence="3" id="KW-1185">Reference proteome</keyword>